<evidence type="ECO:0000313" key="4">
    <source>
        <dbReference type="EMBL" id="ROT77827.1"/>
    </source>
</evidence>
<dbReference type="PANTHER" id="PTHR23278">
    <property type="entry name" value="SIDESTEP PROTEIN"/>
    <property type="match status" value="1"/>
</dbReference>
<dbReference type="OrthoDB" id="6361464at2759"/>
<feature type="chain" id="PRO_5019236704" evidence="2">
    <location>
        <begin position="19"/>
        <end position="986"/>
    </location>
</feature>
<dbReference type="AlphaFoldDB" id="A0A423TN19"/>
<proteinExistence type="predicted"/>
<reference evidence="4 5" key="1">
    <citation type="submission" date="2018-04" db="EMBL/GenBank/DDBJ databases">
        <authorList>
            <person name="Zhang X."/>
            <person name="Yuan J."/>
            <person name="Li F."/>
            <person name="Xiang J."/>
        </authorList>
    </citation>
    <scope>NUCLEOTIDE SEQUENCE [LARGE SCALE GENOMIC DNA]</scope>
    <source>
        <tissue evidence="4">Muscle</tissue>
    </source>
</reference>
<feature type="signal peptide" evidence="2">
    <location>
        <begin position="1"/>
        <end position="18"/>
    </location>
</feature>
<dbReference type="SUPFAM" id="SSF48726">
    <property type="entry name" value="Immunoglobulin"/>
    <property type="match status" value="2"/>
</dbReference>
<feature type="region of interest" description="Disordered" evidence="1">
    <location>
        <begin position="345"/>
        <end position="371"/>
    </location>
</feature>
<feature type="region of interest" description="Disordered" evidence="1">
    <location>
        <begin position="503"/>
        <end position="528"/>
    </location>
</feature>
<feature type="domain" description="Ig-like" evidence="3">
    <location>
        <begin position="657"/>
        <end position="820"/>
    </location>
</feature>
<keyword evidence="2" id="KW-0732">Signal</keyword>
<dbReference type="EMBL" id="QCYY01001468">
    <property type="protein sequence ID" value="ROT77827.1"/>
    <property type="molecule type" value="Genomic_DNA"/>
</dbReference>
<comment type="caution">
    <text evidence="4">The sequence shown here is derived from an EMBL/GenBank/DDBJ whole genome shotgun (WGS) entry which is preliminary data.</text>
</comment>
<dbReference type="PANTHER" id="PTHR23278:SF19">
    <property type="entry name" value="OBSCURIN"/>
    <property type="match status" value="1"/>
</dbReference>
<feature type="compositionally biased region" description="Basic and acidic residues" evidence="1">
    <location>
        <begin position="620"/>
        <end position="634"/>
    </location>
</feature>
<name>A0A423TN19_PENVA</name>
<evidence type="ECO:0000313" key="5">
    <source>
        <dbReference type="Proteomes" id="UP000283509"/>
    </source>
</evidence>
<dbReference type="InterPro" id="IPR013783">
    <property type="entry name" value="Ig-like_fold"/>
</dbReference>
<feature type="region of interest" description="Disordered" evidence="1">
    <location>
        <begin position="18"/>
        <end position="83"/>
    </location>
</feature>
<evidence type="ECO:0000259" key="3">
    <source>
        <dbReference type="PROSITE" id="PS50835"/>
    </source>
</evidence>
<feature type="region of interest" description="Disordered" evidence="1">
    <location>
        <begin position="113"/>
        <end position="211"/>
    </location>
</feature>
<organism evidence="4 5">
    <name type="scientific">Penaeus vannamei</name>
    <name type="common">Whiteleg shrimp</name>
    <name type="synonym">Litopenaeus vannamei</name>
    <dbReference type="NCBI Taxonomy" id="6689"/>
    <lineage>
        <taxon>Eukaryota</taxon>
        <taxon>Metazoa</taxon>
        <taxon>Ecdysozoa</taxon>
        <taxon>Arthropoda</taxon>
        <taxon>Crustacea</taxon>
        <taxon>Multicrustacea</taxon>
        <taxon>Malacostraca</taxon>
        <taxon>Eumalacostraca</taxon>
        <taxon>Eucarida</taxon>
        <taxon>Decapoda</taxon>
        <taxon>Dendrobranchiata</taxon>
        <taxon>Penaeoidea</taxon>
        <taxon>Penaeidae</taxon>
        <taxon>Penaeus</taxon>
    </lineage>
</organism>
<feature type="compositionally biased region" description="Basic residues" evidence="1">
    <location>
        <begin position="658"/>
        <end position="672"/>
    </location>
</feature>
<feature type="compositionally biased region" description="Basic and acidic residues" evidence="1">
    <location>
        <begin position="362"/>
        <end position="371"/>
    </location>
</feature>
<dbReference type="InterPro" id="IPR003599">
    <property type="entry name" value="Ig_sub"/>
</dbReference>
<sequence length="986" mass="110633">MPPHLLVLLCILASSADAGKTPAGGDKGETFPRNAQPSGAEEEQHARHARVMGQQNAEGYRLIPVQGRSSEQRGRKDSANDTVRAPRVVFGNISSWDVDSLELAGSPRVLQSGGSQILRKTAEDDRRKAPRSIYPSISSPRGIPALENNTPRPLRQGSEHPNWRSPQLGQSPPAGSLLPERGQADPYQSGVGGNGEIPGRSEEKKAVTPSGFNLAWRKGSVRNGQRLRNQSFSCENLTSSSSKFKLGSFNQQPLNSAEENIQFPEDVTFPDAAEADNFPEENLSENETLASIMREKFQEDGSIYDQSVAEVNMLLGRSSLDLAHENEVRQNLSFISEYIYEGSQTGDSIEGNSLSENGRTTENSRKSHEKLLVNPELRRQSLKSLEQRIQHNITPSPHLDAMADTNWSSDKMNQQNPLAYKTEVQAASPLRIEESVTTDTSKLSQRHDDKIHPQSRAEMASDKLASEMRLFGKNLDGITEASEGFPEVLKLPPRMKREVINFEAREEEEEQTNKQQREQTGEDKHYTYEDSVNRRPRQVVHSTRGIEVPLVRHGRERLSIIRKKVTRNQTRSYHTFPPKKYYNIFIKNFPQIFKNYHTKLPNQHAHLPAKRIRQQVNNKVDSRGTDHAKKEAGKMSKAHTPHVARLVGKEKAYGKSPQQRHARSRNRAKRKATTREVWALAGEDTLLPCDLGVRTPRDAIQMVMWLKEGSHTPLFSVDFREQERGSPQIWRDNSSSTARRALLYPAEEARQYRPTDTLLARRVNEFGETVEEEEEEDTEGAVEDVGGLIVREVEVGDATVYRCRVDFLLTATRNARVNLTVVVPPTSVGVAWWLDEERGDNSGGEVGPFREGDSPTLICYTRDAWPPPRVVWLEEDVLVDNSFTIDSKNEAVVNSMTILNVTRAHHLRRYMCNATNSNLTRPVSRTVLLQMSLDVLGVKMDSVGPLSAGMRAEVQCTVWGSSPPPTVIWTLGETTLPSPNTWVCTR</sequence>
<protein>
    <submittedName>
        <fullName evidence="4">Putative hemicentin-1</fullName>
    </submittedName>
</protein>
<evidence type="ECO:0000256" key="1">
    <source>
        <dbReference type="SAM" id="MobiDB-lite"/>
    </source>
</evidence>
<dbReference type="InterPro" id="IPR036179">
    <property type="entry name" value="Ig-like_dom_sf"/>
</dbReference>
<dbReference type="Proteomes" id="UP000283509">
    <property type="component" value="Unassembled WGS sequence"/>
</dbReference>
<feature type="compositionally biased region" description="Polar residues" evidence="1">
    <location>
        <begin position="345"/>
        <end position="361"/>
    </location>
</feature>
<dbReference type="PROSITE" id="PS50835">
    <property type="entry name" value="IG_LIKE"/>
    <property type="match status" value="2"/>
</dbReference>
<feature type="domain" description="Ig-like" evidence="3">
    <location>
        <begin position="825"/>
        <end position="924"/>
    </location>
</feature>
<gene>
    <name evidence="4" type="ORF">C7M84_003474</name>
</gene>
<feature type="region of interest" description="Disordered" evidence="1">
    <location>
        <begin position="435"/>
        <end position="460"/>
    </location>
</feature>
<evidence type="ECO:0000256" key="2">
    <source>
        <dbReference type="SAM" id="SignalP"/>
    </source>
</evidence>
<accession>A0A423TN19</accession>
<feature type="compositionally biased region" description="Low complexity" evidence="1">
    <location>
        <begin position="131"/>
        <end position="144"/>
    </location>
</feature>
<dbReference type="SMART" id="SM00409">
    <property type="entry name" value="IG"/>
    <property type="match status" value="2"/>
</dbReference>
<feature type="region of interest" description="Disordered" evidence="1">
    <location>
        <begin position="618"/>
        <end position="672"/>
    </location>
</feature>
<dbReference type="Gene3D" id="2.60.40.10">
    <property type="entry name" value="Immunoglobulins"/>
    <property type="match status" value="2"/>
</dbReference>
<keyword evidence="5" id="KW-1185">Reference proteome</keyword>
<dbReference type="InterPro" id="IPR007110">
    <property type="entry name" value="Ig-like_dom"/>
</dbReference>
<feature type="compositionally biased region" description="Basic and acidic residues" evidence="1">
    <location>
        <begin position="511"/>
        <end position="528"/>
    </location>
</feature>
<feature type="compositionally biased region" description="Basic and acidic residues" evidence="1">
    <location>
        <begin position="70"/>
        <end position="79"/>
    </location>
</feature>
<reference evidence="4 5" key="2">
    <citation type="submission" date="2019-01" db="EMBL/GenBank/DDBJ databases">
        <title>The decoding of complex shrimp genome reveals the adaptation for benthos swimmer, frequently molting mechanism and breeding impact on genome.</title>
        <authorList>
            <person name="Sun Y."/>
            <person name="Gao Y."/>
            <person name="Yu Y."/>
        </authorList>
    </citation>
    <scope>NUCLEOTIDE SEQUENCE [LARGE SCALE GENOMIC DNA]</scope>
    <source>
        <tissue evidence="4">Muscle</tissue>
    </source>
</reference>